<feature type="transmembrane region" description="Helical" evidence="1">
    <location>
        <begin position="91"/>
        <end position="113"/>
    </location>
</feature>
<dbReference type="EMBL" id="FN653015">
    <property type="protein sequence ID" value="CBY20532.1"/>
    <property type="molecule type" value="Genomic_DNA"/>
</dbReference>
<accession>E4WS00</accession>
<feature type="transmembrane region" description="Helical" evidence="1">
    <location>
        <begin position="28"/>
        <end position="47"/>
    </location>
</feature>
<reference evidence="2" key="1">
    <citation type="journal article" date="2010" name="Science">
        <title>Plasticity of animal genome architecture unmasked by rapid evolution of a pelagic tunicate.</title>
        <authorList>
            <person name="Denoeud F."/>
            <person name="Henriet S."/>
            <person name="Mungpakdee S."/>
            <person name="Aury J.M."/>
            <person name="Da Silva C."/>
            <person name="Brinkmann H."/>
            <person name="Mikhaleva J."/>
            <person name="Olsen L.C."/>
            <person name="Jubin C."/>
            <person name="Canestro C."/>
            <person name="Bouquet J.M."/>
            <person name="Danks G."/>
            <person name="Poulain J."/>
            <person name="Campsteijn C."/>
            <person name="Adamski M."/>
            <person name="Cross I."/>
            <person name="Yadetie F."/>
            <person name="Muffato M."/>
            <person name="Louis A."/>
            <person name="Butcher S."/>
            <person name="Tsagkogeorga G."/>
            <person name="Konrad A."/>
            <person name="Singh S."/>
            <person name="Jensen M.F."/>
            <person name="Cong E.H."/>
            <person name="Eikeseth-Otteraa H."/>
            <person name="Noel B."/>
            <person name="Anthouard V."/>
            <person name="Porcel B.M."/>
            <person name="Kachouri-Lafond R."/>
            <person name="Nishino A."/>
            <person name="Ugolini M."/>
            <person name="Chourrout P."/>
            <person name="Nishida H."/>
            <person name="Aasland R."/>
            <person name="Huzurbazar S."/>
            <person name="Westhof E."/>
            <person name="Delsuc F."/>
            <person name="Lehrach H."/>
            <person name="Reinhardt R."/>
            <person name="Weissenbach J."/>
            <person name="Roy S.W."/>
            <person name="Artiguenave F."/>
            <person name="Postlethwait J.H."/>
            <person name="Manak J.R."/>
            <person name="Thompson E.M."/>
            <person name="Jaillon O."/>
            <person name="Du Pasquier L."/>
            <person name="Boudinot P."/>
            <person name="Liberles D.A."/>
            <person name="Volff J.N."/>
            <person name="Philippe H."/>
            <person name="Lenhard B."/>
            <person name="Roest Crollius H."/>
            <person name="Wincker P."/>
            <person name="Chourrout D."/>
        </authorList>
    </citation>
    <scope>NUCLEOTIDE SEQUENCE [LARGE SCALE GENOMIC DNA]</scope>
</reference>
<dbReference type="InterPro" id="IPR026721">
    <property type="entry name" value="TMEM18"/>
</dbReference>
<keyword evidence="1" id="KW-1133">Transmembrane helix</keyword>
<dbReference type="OrthoDB" id="411535at2759"/>
<evidence type="ECO:0000313" key="2">
    <source>
        <dbReference type="EMBL" id="CBY20532.1"/>
    </source>
</evidence>
<keyword evidence="3" id="KW-1185">Reference proteome</keyword>
<proteinExistence type="predicted"/>
<name>E4WS00_OIKDI</name>
<dbReference type="Pfam" id="PF14770">
    <property type="entry name" value="TMEM18"/>
    <property type="match status" value="1"/>
</dbReference>
<evidence type="ECO:0000313" key="3">
    <source>
        <dbReference type="Proteomes" id="UP000001307"/>
    </source>
</evidence>
<dbReference type="AlphaFoldDB" id="E4WS00"/>
<protein>
    <submittedName>
        <fullName evidence="2">Uncharacterized protein</fullName>
    </submittedName>
</protein>
<feature type="transmembrane region" description="Helical" evidence="1">
    <location>
        <begin position="54"/>
        <end position="71"/>
    </location>
</feature>
<sequence>MEVNWEPETEPSFDLYWRHFDISSEDKLFWILPGFHVFHFLLLFLCWNHELAQIFNFLFLGSFLLVAEKINEFMASQSWLSKTNYFDSSGMFFTFAISFPVISHLLILVILWVKRTADQLVKVKRQEIKLKMKKSREGEILDEPKKEK</sequence>
<evidence type="ECO:0000256" key="1">
    <source>
        <dbReference type="SAM" id="Phobius"/>
    </source>
</evidence>
<organism evidence="2">
    <name type="scientific">Oikopleura dioica</name>
    <name type="common">Tunicate</name>
    <dbReference type="NCBI Taxonomy" id="34765"/>
    <lineage>
        <taxon>Eukaryota</taxon>
        <taxon>Metazoa</taxon>
        <taxon>Chordata</taxon>
        <taxon>Tunicata</taxon>
        <taxon>Appendicularia</taxon>
        <taxon>Copelata</taxon>
        <taxon>Oikopleuridae</taxon>
        <taxon>Oikopleura</taxon>
    </lineage>
</organism>
<keyword evidence="1" id="KW-0472">Membrane</keyword>
<dbReference type="Proteomes" id="UP000001307">
    <property type="component" value="Unassembled WGS sequence"/>
</dbReference>
<dbReference type="InParanoid" id="E4WS00"/>
<gene>
    <name evidence="2" type="ORF">GSOID_T00000530001</name>
</gene>
<keyword evidence="1" id="KW-0812">Transmembrane</keyword>